<proteinExistence type="predicted"/>
<dbReference type="Pfam" id="PF07730">
    <property type="entry name" value="HisKA_3"/>
    <property type="match status" value="1"/>
</dbReference>
<keyword evidence="10" id="KW-0812">Transmembrane</keyword>
<dbReference type="InterPro" id="IPR036890">
    <property type="entry name" value="HATPase_C_sf"/>
</dbReference>
<dbReference type="RefSeq" id="WP_223406593.1">
    <property type="nucleotide sequence ID" value="NZ_JAGSHT010000012.1"/>
</dbReference>
<sequence length="424" mass="44004">MTNSLRARLLSLRPRTTTGRDTVVAGVVAALNIVGFAGLEALLAGGMAAELGLDVVTITGPTRAGIYALLVAQSAALILRRRAPVLCFALTVLAQILMTPLLPDLVTFRGLATPVAAYAVGAYAPRRVAAIAIGVGAVVEALLTVALGGPESIPDGGPAVNLLASLASAVAVYAVACFIGVYVGTRRELLASLRAQVDAAAAEQQSRAAQAVAAERSRIARELHDVAAHHLSGIVVQAAAAERLIAADPDRARESMQWIRTQGRQTLDNLRLVVGLLRGTDGAEQTPQPGLADLDALIEDARAAGARVTDRVDGEPWDLGPTAELTLYRVLQEALSNARRHAPGRSIDLRREYTPSACVLTVRNPAPSRPPAGESTAGTPGTTGHGLVGMRERAQMLHGELTAGPVAGGAWQVRLTIPRPGGTS</sequence>
<reference evidence="14 15" key="1">
    <citation type="submission" date="2021-04" db="EMBL/GenBank/DDBJ databases">
        <title>Ruania sp. nov., isolated from sandy soil of mangrove forest.</title>
        <authorList>
            <person name="Ge X."/>
            <person name="Huang R."/>
            <person name="Liu W."/>
        </authorList>
    </citation>
    <scope>NUCLEOTIDE SEQUENCE [LARGE SCALE GENOMIC DNA]</scope>
    <source>
        <strain evidence="14 15">N2-46</strain>
    </source>
</reference>
<evidence type="ECO:0000256" key="9">
    <source>
        <dbReference type="SAM" id="MobiDB-lite"/>
    </source>
</evidence>
<name>A0ABS7S9V0_9MICO</name>
<dbReference type="Gene3D" id="1.20.5.1930">
    <property type="match status" value="1"/>
</dbReference>
<protein>
    <recommendedName>
        <fullName evidence="2">histidine kinase</fullName>
        <ecNumber evidence="2">2.7.13.3</ecNumber>
    </recommendedName>
</protein>
<dbReference type="GO" id="GO:0016301">
    <property type="term" value="F:kinase activity"/>
    <property type="evidence" value="ECO:0007669"/>
    <property type="project" value="UniProtKB-KW"/>
</dbReference>
<evidence type="ECO:0000256" key="4">
    <source>
        <dbReference type="ARBA" id="ARBA00022679"/>
    </source>
</evidence>
<evidence type="ECO:0000256" key="2">
    <source>
        <dbReference type="ARBA" id="ARBA00012438"/>
    </source>
</evidence>
<evidence type="ECO:0000259" key="11">
    <source>
        <dbReference type="Pfam" id="PF02518"/>
    </source>
</evidence>
<feature type="transmembrane region" description="Helical" evidence="10">
    <location>
        <begin position="162"/>
        <end position="184"/>
    </location>
</feature>
<keyword evidence="10" id="KW-1133">Transmembrane helix</keyword>
<dbReference type="Proteomes" id="UP000826651">
    <property type="component" value="Unassembled WGS sequence"/>
</dbReference>
<keyword evidence="3" id="KW-0597">Phosphoprotein</keyword>
<keyword evidence="8" id="KW-0902">Two-component regulatory system</keyword>
<evidence type="ECO:0000259" key="13">
    <source>
        <dbReference type="Pfam" id="PF23539"/>
    </source>
</evidence>
<dbReference type="CDD" id="cd16917">
    <property type="entry name" value="HATPase_UhpB-NarQ-NarX-like"/>
    <property type="match status" value="1"/>
</dbReference>
<dbReference type="InterPro" id="IPR055558">
    <property type="entry name" value="DUF7134"/>
</dbReference>
<feature type="transmembrane region" description="Helical" evidence="10">
    <location>
        <begin position="83"/>
        <end position="102"/>
    </location>
</feature>
<dbReference type="Pfam" id="PF23539">
    <property type="entry name" value="DUF7134"/>
    <property type="match status" value="1"/>
</dbReference>
<feature type="transmembrane region" description="Helical" evidence="10">
    <location>
        <begin position="131"/>
        <end position="150"/>
    </location>
</feature>
<evidence type="ECO:0000256" key="6">
    <source>
        <dbReference type="ARBA" id="ARBA00022777"/>
    </source>
</evidence>
<dbReference type="InterPro" id="IPR011712">
    <property type="entry name" value="Sig_transdc_His_kin_sub3_dim/P"/>
</dbReference>
<evidence type="ECO:0000256" key="5">
    <source>
        <dbReference type="ARBA" id="ARBA00022741"/>
    </source>
</evidence>
<feature type="region of interest" description="Disordered" evidence="9">
    <location>
        <begin position="362"/>
        <end position="386"/>
    </location>
</feature>
<dbReference type="Pfam" id="PF02518">
    <property type="entry name" value="HATPase_c"/>
    <property type="match status" value="1"/>
</dbReference>
<comment type="caution">
    <text evidence="14">The sequence shown here is derived from an EMBL/GenBank/DDBJ whole genome shotgun (WGS) entry which is preliminary data.</text>
</comment>
<dbReference type="InterPro" id="IPR003594">
    <property type="entry name" value="HATPase_dom"/>
</dbReference>
<evidence type="ECO:0000256" key="3">
    <source>
        <dbReference type="ARBA" id="ARBA00022553"/>
    </source>
</evidence>
<feature type="domain" description="Signal transduction histidine kinase subgroup 3 dimerisation and phosphoacceptor" evidence="12">
    <location>
        <begin position="215"/>
        <end position="280"/>
    </location>
</feature>
<keyword evidence="15" id="KW-1185">Reference proteome</keyword>
<keyword evidence="10" id="KW-0472">Membrane</keyword>
<gene>
    <name evidence="14" type="ORF">KCQ71_13220</name>
</gene>
<keyword evidence="6 14" id="KW-0418">Kinase</keyword>
<feature type="domain" description="Histidine kinase/HSP90-like ATPase" evidence="11">
    <location>
        <begin position="324"/>
        <end position="419"/>
    </location>
</feature>
<keyword evidence="4" id="KW-0808">Transferase</keyword>
<dbReference type="EC" id="2.7.13.3" evidence="2"/>
<accession>A0ABS7S9V0</accession>
<evidence type="ECO:0000256" key="8">
    <source>
        <dbReference type="ARBA" id="ARBA00023012"/>
    </source>
</evidence>
<evidence type="ECO:0000313" key="15">
    <source>
        <dbReference type="Proteomes" id="UP000826651"/>
    </source>
</evidence>
<dbReference type="EMBL" id="JAGSHT010000012">
    <property type="protein sequence ID" value="MBZ2197121.1"/>
    <property type="molecule type" value="Genomic_DNA"/>
</dbReference>
<dbReference type="PANTHER" id="PTHR24421:SF10">
    <property type="entry name" value="NITRATE_NITRITE SENSOR PROTEIN NARQ"/>
    <property type="match status" value="1"/>
</dbReference>
<evidence type="ECO:0000256" key="1">
    <source>
        <dbReference type="ARBA" id="ARBA00000085"/>
    </source>
</evidence>
<evidence type="ECO:0000313" key="14">
    <source>
        <dbReference type="EMBL" id="MBZ2197121.1"/>
    </source>
</evidence>
<comment type="catalytic activity">
    <reaction evidence="1">
        <text>ATP + protein L-histidine = ADP + protein N-phospho-L-histidine.</text>
        <dbReference type="EC" id="2.7.13.3"/>
    </reaction>
</comment>
<evidence type="ECO:0000259" key="12">
    <source>
        <dbReference type="Pfam" id="PF07730"/>
    </source>
</evidence>
<keyword evidence="5" id="KW-0547">Nucleotide-binding</keyword>
<evidence type="ECO:0000256" key="7">
    <source>
        <dbReference type="ARBA" id="ARBA00022840"/>
    </source>
</evidence>
<feature type="transmembrane region" description="Helical" evidence="10">
    <location>
        <begin position="21"/>
        <end position="39"/>
    </location>
</feature>
<feature type="transmembrane region" description="Helical" evidence="10">
    <location>
        <begin position="51"/>
        <end position="71"/>
    </location>
</feature>
<dbReference type="Gene3D" id="3.30.565.10">
    <property type="entry name" value="Histidine kinase-like ATPase, C-terminal domain"/>
    <property type="match status" value="1"/>
</dbReference>
<dbReference type="InterPro" id="IPR050482">
    <property type="entry name" value="Sensor_HK_TwoCompSys"/>
</dbReference>
<evidence type="ECO:0000256" key="10">
    <source>
        <dbReference type="SAM" id="Phobius"/>
    </source>
</evidence>
<feature type="domain" description="DUF7134" evidence="13">
    <location>
        <begin position="58"/>
        <end position="187"/>
    </location>
</feature>
<keyword evidence="7" id="KW-0067">ATP-binding</keyword>
<organism evidence="14 15">
    <name type="scientific">Occultella gossypii</name>
    <dbReference type="NCBI Taxonomy" id="2800820"/>
    <lineage>
        <taxon>Bacteria</taxon>
        <taxon>Bacillati</taxon>
        <taxon>Actinomycetota</taxon>
        <taxon>Actinomycetes</taxon>
        <taxon>Micrococcales</taxon>
        <taxon>Ruaniaceae</taxon>
        <taxon>Occultella</taxon>
    </lineage>
</organism>
<dbReference type="SUPFAM" id="SSF55874">
    <property type="entry name" value="ATPase domain of HSP90 chaperone/DNA topoisomerase II/histidine kinase"/>
    <property type="match status" value="1"/>
</dbReference>
<dbReference type="PANTHER" id="PTHR24421">
    <property type="entry name" value="NITRATE/NITRITE SENSOR PROTEIN NARX-RELATED"/>
    <property type="match status" value="1"/>
</dbReference>